<organism evidence="1 2">
    <name type="scientific">Microbacterium fluvii</name>
    <dbReference type="NCBI Taxonomy" id="415215"/>
    <lineage>
        <taxon>Bacteria</taxon>
        <taxon>Bacillati</taxon>
        <taxon>Actinomycetota</taxon>
        <taxon>Actinomycetes</taxon>
        <taxon>Micrococcales</taxon>
        <taxon>Microbacteriaceae</taxon>
        <taxon>Microbacterium</taxon>
    </lineage>
</organism>
<comment type="caution">
    <text evidence="1">The sequence shown here is derived from an EMBL/GenBank/DDBJ whole genome shotgun (WGS) entry which is preliminary data.</text>
</comment>
<dbReference type="EMBL" id="JBHTBE010000003">
    <property type="protein sequence ID" value="MFC7269863.1"/>
    <property type="molecule type" value="Genomic_DNA"/>
</dbReference>
<protein>
    <submittedName>
        <fullName evidence="1">DUF3046 domain-containing protein</fullName>
    </submittedName>
</protein>
<evidence type="ECO:0000313" key="2">
    <source>
        <dbReference type="Proteomes" id="UP001596507"/>
    </source>
</evidence>
<dbReference type="InterPro" id="IPR021408">
    <property type="entry name" value="DUF3046"/>
</dbReference>
<accession>A0ABW2HEW6</accession>
<evidence type="ECO:0000313" key="1">
    <source>
        <dbReference type="EMBL" id="MFC7269863.1"/>
    </source>
</evidence>
<dbReference type="RefSeq" id="WP_262874782.1">
    <property type="nucleotide sequence ID" value="NZ_BAABKW010000001.1"/>
</dbReference>
<keyword evidence="2" id="KW-1185">Reference proteome</keyword>
<name>A0ABW2HEW6_9MICO</name>
<sequence length="73" mass="8051">MRRSEFERAVRGEFGSRSAALLTDLVLPAVGGRTAAEALEEGVPPREIWLALCAETDVPPERRYGVGRLDARR</sequence>
<dbReference type="Proteomes" id="UP001596507">
    <property type="component" value="Unassembled WGS sequence"/>
</dbReference>
<reference evidence="2" key="1">
    <citation type="journal article" date="2019" name="Int. J. Syst. Evol. Microbiol.">
        <title>The Global Catalogue of Microorganisms (GCM) 10K type strain sequencing project: providing services to taxonomists for standard genome sequencing and annotation.</title>
        <authorList>
            <consortium name="The Broad Institute Genomics Platform"/>
            <consortium name="The Broad Institute Genome Sequencing Center for Infectious Disease"/>
            <person name="Wu L."/>
            <person name="Ma J."/>
        </authorList>
    </citation>
    <scope>NUCLEOTIDE SEQUENCE [LARGE SCALE GENOMIC DNA]</scope>
    <source>
        <strain evidence="2">CGMCC 1.15772</strain>
    </source>
</reference>
<gene>
    <name evidence="1" type="ORF">ACFQRL_12905</name>
</gene>
<proteinExistence type="predicted"/>
<dbReference type="Pfam" id="PF11248">
    <property type="entry name" value="DUF3046"/>
    <property type="match status" value="1"/>
</dbReference>